<organism evidence="2 3">
    <name type="scientific">Euphydryas editha</name>
    <name type="common">Edith's checkerspot</name>
    <dbReference type="NCBI Taxonomy" id="104508"/>
    <lineage>
        <taxon>Eukaryota</taxon>
        <taxon>Metazoa</taxon>
        <taxon>Ecdysozoa</taxon>
        <taxon>Arthropoda</taxon>
        <taxon>Hexapoda</taxon>
        <taxon>Insecta</taxon>
        <taxon>Pterygota</taxon>
        <taxon>Neoptera</taxon>
        <taxon>Endopterygota</taxon>
        <taxon>Lepidoptera</taxon>
        <taxon>Glossata</taxon>
        <taxon>Ditrysia</taxon>
        <taxon>Papilionoidea</taxon>
        <taxon>Nymphalidae</taxon>
        <taxon>Nymphalinae</taxon>
        <taxon>Euphydryas</taxon>
    </lineage>
</organism>
<evidence type="ECO:0000256" key="1">
    <source>
        <dbReference type="SAM" id="MobiDB-lite"/>
    </source>
</evidence>
<feature type="region of interest" description="Disordered" evidence="1">
    <location>
        <begin position="41"/>
        <end position="62"/>
    </location>
</feature>
<evidence type="ECO:0000313" key="2">
    <source>
        <dbReference type="EMBL" id="CAH2094493.1"/>
    </source>
</evidence>
<evidence type="ECO:0000313" key="3">
    <source>
        <dbReference type="Proteomes" id="UP001153954"/>
    </source>
</evidence>
<proteinExistence type="predicted"/>
<protein>
    <submittedName>
        <fullName evidence="2">Uncharacterized protein</fullName>
    </submittedName>
</protein>
<accession>A0AAU9U5Q2</accession>
<dbReference type="AlphaFoldDB" id="A0AAU9U5Q2"/>
<dbReference type="EMBL" id="CAKOGL010000014">
    <property type="protein sequence ID" value="CAH2094493.1"/>
    <property type="molecule type" value="Genomic_DNA"/>
</dbReference>
<keyword evidence="3" id="KW-1185">Reference proteome</keyword>
<name>A0AAU9U5Q2_EUPED</name>
<dbReference type="Proteomes" id="UP001153954">
    <property type="component" value="Unassembled WGS sequence"/>
</dbReference>
<comment type="caution">
    <text evidence="2">The sequence shown here is derived from an EMBL/GenBank/DDBJ whole genome shotgun (WGS) entry which is preliminary data.</text>
</comment>
<gene>
    <name evidence="2" type="ORF">EEDITHA_LOCUS10051</name>
</gene>
<reference evidence="2" key="1">
    <citation type="submission" date="2022-03" db="EMBL/GenBank/DDBJ databases">
        <authorList>
            <person name="Tunstrom K."/>
        </authorList>
    </citation>
    <scope>NUCLEOTIDE SEQUENCE</scope>
</reference>
<sequence>MSNRIYYLSGSQKRKKAIAQKEITEKLPKLTPFFTVEETNKPRDYSFSSPQDKSTSECHQEKEVKCDENGKHTLDAEPSTLSCCELITASLEDISVSPDPGTYCDNILPEEVRDIWIRKGPEFFQNKNNDFSETSKVF</sequence>